<proteinExistence type="predicted"/>
<feature type="transmembrane region" description="Helical" evidence="4">
    <location>
        <begin position="190"/>
        <end position="213"/>
    </location>
</feature>
<name>A0AAJ0GU45_9PEZI</name>
<feature type="transmembrane region" description="Helical" evidence="4">
    <location>
        <begin position="59"/>
        <end position="79"/>
    </location>
</feature>
<keyword evidence="6" id="KW-1185">Reference proteome</keyword>
<dbReference type="GO" id="GO:0022857">
    <property type="term" value="F:transmembrane transporter activity"/>
    <property type="evidence" value="ECO:0007669"/>
    <property type="project" value="InterPro"/>
</dbReference>
<dbReference type="EMBL" id="JAUDZG010000004">
    <property type="protein sequence ID" value="KAK3306173.1"/>
    <property type="molecule type" value="Genomic_DNA"/>
</dbReference>
<feature type="transmembrane region" description="Helical" evidence="4">
    <location>
        <begin position="152"/>
        <end position="169"/>
    </location>
</feature>
<feature type="transmembrane region" description="Helical" evidence="4">
    <location>
        <begin position="278"/>
        <end position="300"/>
    </location>
</feature>
<evidence type="ECO:0000313" key="6">
    <source>
        <dbReference type="Proteomes" id="UP001273166"/>
    </source>
</evidence>
<evidence type="ECO:0000256" key="2">
    <source>
        <dbReference type="ARBA" id="ARBA00022475"/>
    </source>
</evidence>
<keyword evidence="4" id="KW-1133">Transmembrane helix</keyword>
<dbReference type="Proteomes" id="UP001273166">
    <property type="component" value="Unassembled WGS sequence"/>
</dbReference>
<dbReference type="InterPro" id="IPR050375">
    <property type="entry name" value="MFS_TsgA-like"/>
</dbReference>
<gene>
    <name evidence="5" type="ORF">B0T15DRAFT_534586</name>
</gene>
<keyword evidence="4" id="KW-0812">Transmembrane</keyword>
<feature type="compositionally biased region" description="Basic and acidic residues" evidence="3">
    <location>
        <begin position="472"/>
        <end position="482"/>
    </location>
</feature>
<feature type="transmembrane region" description="Helical" evidence="4">
    <location>
        <begin position="429"/>
        <end position="448"/>
    </location>
</feature>
<feature type="transmembrane region" description="Helical" evidence="4">
    <location>
        <begin position="345"/>
        <end position="362"/>
    </location>
</feature>
<accession>A0AAJ0GU45</accession>
<evidence type="ECO:0000256" key="1">
    <source>
        <dbReference type="ARBA" id="ARBA00004429"/>
    </source>
</evidence>
<feature type="transmembrane region" description="Helical" evidence="4">
    <location>
        <begin position="403"/>
        <end position="423"/>
    </location>
</feature>
<feature type="transmembrane region" description="Helical" evidence="4">
    <location>
        <begin position="225"/>
        <end position="246"/>
    </location>
</feature>
<protein>
    <submittedName>
        <fullName evidence="5">Major facilitator superfamily domain-containing protein</fullName>
    </submittedName>
</protein>
<evidence type="ECO:0000256" key="3">
    <source>
        <dbReference type="SAM" id="MobiDB-lite"/>
    </source>
</evidence>
<feature type="transmembrane region" description="Helical" evidence="4">
    <location>
        <begin position="368"/>
        <end position="391"/>
    </location>
</feature>
<dbReference type="PANTHER" id="PTHR43702:SF3">
    <property type="entry name" value="PROTEIN TSGA"/>
    <property type="match status" value="1"/>
</dbReference>
<evidence type="ECO:0000256" key="4">
    <source>
        <dbReference type="SAM" id="Phobius"/>
    </source>
</evidence>
<evidence type="ECO:0000313" key="5">
    <source>
        <dbReference type="EMBL" id="KAK3306173.1"/>
    </source>
</evidence>
<sequence>MQPYTYLPPISHPSSHQIPPTYPEPTVSVSMGDFWKRRSLRVRDDQRTKAAELTVRESLWPLTLVTILFFLWGFSYGLLDTLNKHFQITLDITRARSSGLQVAYFGAYPLASLGHAAWILRRFGYRAVFIWGLFLYGLGALLAIPAVINHSFAGFCVCIFVIGNGLGSLETAANPYITVCGPPKYSEIRINIAQAFNGIGTVVAPVLGSYVFFTFDEITALRNVQWVYLAIACFVFLLAGVFYLSVIPEITDADMAFQASETHANDADVLPFRKQYRLFHAAFAQFCYTGAQVAIASYFINYVTETRAGTSPSLGSKFLAGSQAGFAVGRFGGAALMHFVKPRKVFLVFLTACIVFSAPAITQRGDAGMSMLFVVMLSESICFPTIVALGMRGLGRHTKRGSGWIVAGVFGGACVPPLMGAAADRHGTGLSMVVPFCFFVAAWSYALAVNFWPWYRNTVDAFSATDVGVRPTEERPVKDGARDSVGGGVTVPDGEKPGAVNLETV</sequence>
<dbReference type="Gene3D" id="1.20.1250.20">
    <property type="entry name" value="MFS general substrate transporter like domains"/>
    <property type="match status" value="2"/>
</dbReference>
<reference evidence="5" key="1">
    <citation type="journal article" date="2023" name="Mol. Phylogenet. Evol.">
        <title>Genome-scale phylogeny and comparative genomics of the fungal order Sordariales.</title>
        <authorList>
            <person name="Hensen N."/>
            <person name="Bonometti L."/>
            <person name="Westerberg I."/>
            <person name="Brannstrom I.O."/>
            <person name="Guillou S."/>
            <person name="Cros-Aarteil S."/>
            <person name="Calhoun S."/>
            <person name="Haridas S."/>
            <person name="Kuo A."/>
            <person name="Mondo S."/>
            <person name="Pangilinan J."/>
            <person name="Riley R."/>
            <person name="LaButti K."/>
            <person name="Andreopoulos B."/>
            <person name="Lipzen A."/>
            <person name="Chen C."/>
            <person name="Yan M."/>
            <person name="Daum C."/>
            <person name="Ng V."/>
            <person name="Clum A."/>
            <person name="Steindorff A."/>
            <person name="Ohm R.A."/>
            <person name="Martin F."/>
            <person name="Silar P."/>
            <person name="Natvig D.O."/>
            <person name="Lalanne C."/>
            <person name="Gautier V."/>
            <person name="Ament-Velasquez S.L."/>
            <person name="Kruys A."/>
            <person name="Hutchinson M.I."/>
            <person name="Powell A.J."/>
            <person name="Barry K."/>
            <person name="Miller A.N."/>
            <person name="Grigoriev I.V."/>
            <person name="Debuchy R."/>
            <person name="Gladieux P."/>
            <person name="Hiltunen Thoren M."/>
            <person name="Johannesson H."/>
        </authorList>
    </citation>
    <scope>NUCLEOTIDE SEQUENCE</scope>
    <source>
        <strain evidence="5">CBS 333.67</strain>
    </source>
</reference>
<dbReference type="AlphaFoldDB" id="A0AAJ0GU45"/>
<dbReference type="GO" id="GO:0005886">
    <property type="term" value="C:plasma membrane"/>
    <property type="evidence" value="ECO:0007669"/>
    <property type="project" value="UniProtKB-SubCell"/>
</dbReference>
<keyword evidence="2" id="KW-1003">Cell membrane</keyword>
<comment type="caution">
    <text evidence="5">The sequence shown here is derived from an EMBL/GenBank/DDBJ whole genome shotgun (WGS) entry which is preliminary data.</text>
</comment>
<comment type="subcellular location">
    <subcellularLocation>
        <location evidence="1">Cell inner membrane</location>
        <topology evidence="1">Multi-pass membrane protein</topology>
    </subcellularLocation>
</comment>
<keyword evidence="4" id="KW-0472">Membrane</keyword>
<dbReference type="InterPro" id="IPR011701">
    <property type="entry name" value="MFS"/>
</dbReference>
<dbReference type="RefSeq" id="XP_062721953.1">
    <property type="nucleotide sequence ID" value="XM_062869449.1"/>
</dbReference>
<dbReference type="GeneID" id="87888278"/>
<feature type="region of interest" description="Disordered" evidence="3">
    <location>
        <begin position="472"/>
        <end position="505"/>
    </location>
</feature>
<reference evidence="5" key="2">
    <citation type="submission" date="2023-06" db="EMBL/GenBank/DDBJ databases">
        <authorList>
            <consortium name="Lawrence Berkeley National Laboratory"/>
            <person name="Mondo S.J."/>
            <person name="Hensen N."/>
            <person name="Bonometti L."/>
            <person name="Westerberg I."/>
            <person name="Brannstrom I.O."/>
            <person name="Guillou S."/>
            <person name="Cros-Aarteil S."/>
            <person name="Calhoun S."/>
            <person name="Haridas S."/>
            <person name="Kuo A."/>
            <person name="Pangilinan J."/>
            <person name="Riley R."/>
            <person name="Labutti K."/>
            <person name="Andreopoulos B."/>
            <person name="Lipzen A."/>
            <person name="Chen C."/>
            <person name="Yanf M."/>
            <person name="Daum C."/>
            <person name="Ng V."/>
            <person name="Clum A."/>
            <person name="Steindorff A."/>
            <person name="Ohm R."/>
            <person name="Martin F."/>
            <person name="Silar P."/>
            <person name="Natvig D."/>
            <person name="Lalanne C."/>
            <person name="Gautier V."/>
            <person name="Ament-Velasquez S.L."/>
            <person name="Kruys A."/>
            <person name="Hutchinson M.I."/>
            <person name="Powell A.J."/>
            <person name="Barry K."/>
            <person name="Miller A.N."/>
            <person name="Grigoriev I.V."/>
            <person name="Debuchy R."/>
            <person name="Gladieux P."/>
            <person name="Thoren M.H."/>
            <person name="Johannesson H."/>
        </authorList>
    </citation>
    <scope>NUCLEOTIDE SEQUENCE</scope>
    <source>
        <strain evidence="5">CBS 333.67</strain>
    </source>
</reference>
<dbReference type="SUPFAM" id="SSF103473">
    <property type="entry name" value="MFS general substrate transporter"/>
    <property type="match status" value="1"/>
</dbReference>
<feature type="transmembrane region" description="Helical" evidence="4">
    <location>
        <begin position="127"/>
        <end position="146"/>
    </location>
</feature>
<organism evidence="5 6">
    <name type="scientific">Chaetomium strumarium</name>
    <dbReference type="NCBI Taxonomy" id="1170767"/>
    <lineage>
        <taxon>Eukaryota</taxon>
        <taxon>Fungi</taxon>
        <taxon>Dikarya</taxon>
        <taxon>Ascomycota</taxon>
        <taxon>Pezizomycotina</taxon>
        <taxon>Sordariomycetes</taxon>
        <taxon>Sordariomycetidae</taxon>
        <taxon>Sordariales</taxon>
        <taxon>Chaetomiaceae</taxon>
        <taxon>Chaetomium</taxon>
    </lineage>
</organism>
<dbReference type="PANTHER" id="PTHR43702">
    <property type="entry name" value="L-FUCOSE-PROTON SYMPORTER"/>
    <property type="match status" value="1"/>
</dbReference>
<dbReference type="InterPro" id="IPR036259">
    <property type="entry name" value="MFS_trans_sf"/>
</dbReference>
<dbReference type="Pfam" id="PF07690">
    <property type="entry name" value="MFS_1"/>
    <property type="match status" value="1"/>
</dbReference>
<feature type="transmembrane region" description="Helical" evidence="4">
    <location>
        <begin position="99"/>
        <end position="120"/>
    </location>
</feature>